<gene>
    <name evidence="1" type="ORF">H5410_046381</name>
</gene>
<accession>A0A9J5XC40</accession>
<dbReference type="AlphaFoldDB" id="A0A9J5XC40"/>
<proteinExistence type="predicted"/>
<organism evidence="1 2">
    <name type="scientific">Solanum commersonii</name>
    <name type="common">Commerson's wild potato</name>
    <name type="synonym">Commerson's nightshade</name>
    <dbReference type="NCBI Taxonomy" id="4109"/>
    <lineage>
        <taxon>Eukaryota</taxon>
        <taxon>Viridiplantae</taxon>
        <taxon>Streptophyta</taxon>
        <taxon>Embryophyta</taxon>
        <taxon>Tracheophyta</taxon>
        <taxon>Spermatophyta</taxon>
        <taxon>Magnoliopsida</taxon>
        <taxon>eudicotyledons</taxon>
        <taxon>Gunneridae</taxon>
        <taxon>Pentapetalae</taxon>
        <taxon>asterids</taxon>
        <taxon>lamiids</taxon>
        <taxon>Solanales</taxon>
        <taxon>Solanaceae</taxon>
        <taxon>Solanoideae</taxon>
        <taxon>Solaneae</taxon>
        <taxon>Solanum</taxon>
    </lineage>
</organism>
<name>A0A9J5XC40_SOLCO</name>
<reference evidence="1 2" key="1">
    <citation type="submission" date="2020-09" db="EMBL/GenBank/DDBJ databases">
        <title>De no assembly of potato wild relative species, Solanum commersonii.</title>
        <authorList>
            <person name="Cho K."/>
        </authorList>
    </citation>
    <scope>NUCLEOTIDE SEQUENCE [LARGE SCALE GENOMIC DNA]</scope>
    <source>
        <strain evidence="1">LZ3.2</strain>
        <tissue evidence="1">Leaf</tissue>
    </source>
</reference>
<evidence type="ECO:0000313" key="2">
    <source>
        <dbReference type="Proteomes" id="UP000824120"/>
    </source>
</evidence>
<sequence>MVVGVCQGAGSKERVNTSQIWATGSLGTIRNLWLALNSSSKIIVGKGDETKFWTDDWCGNEMSRDLFPGLLSICTNLDIGGALELDWWIPCFCELIIDLEEVQEDPQDLGTMWRSVVATKHLDISFVKGARETNKHQFMHCKVTAQVWALLTSIANEY</sequence>
<dbReference type="Proteomes" id="UP000824120">
    <property type="component" value="Chromosome 9"/>
</dbReference>
<keyword evidence="2" id="KW-1185">Reference proteome</keyword>
<evidence type="ECO:0000313" key="1">
    <source>
        <dbReference type="EMBL" id="KAG5585947.1"/>
    </source>
</evidence>
<protein>
    <submittedName>
        <fullName evidence="1">Uncharacterized protein</fullName>
    </submittedName>
</protein>
<comment type="caution">
    <text evidence="1">The sequence shown here is derived from an EMBL/GenBank/DDBJ whole genome shotgun (WGS) entry which is preliminary data.</text>
</comment>
<dbReference type="EMBL" id="JACXVP010000009">
    <property type="protein sequence ID" value="KAG5585947.1"/>
    <property type="molecule type" value="Genomic_DNA"/>
</dbReference>